<dbReference type="GO" id="GO:0005524">
    <property type="term" value="F:ATP binding"/>
    <property type="evidence" value="ECO:0007669"/>
    <property type="project" value="UniProtKB-KW"/>
</dbReference>
<evidence type="ECO:0000256" key="1">
    <source>
        <dbReference type="ARBA" id="ARBA00022741"/>
    </source>
</evidence>
<reference evidence="5" key="1">
    <citation type="journal article" date="2011" name="Environ. Microbiol.">
        <title>Time-series analyses of Monterey Bay coastal microbial picoplankton using a 'genome proxy' microarray.</title>
        <authorList>
            <person name="Rich V.I."/>
            <person name="Pham V.D."/>
            <person name="Eppley J."/>
            <person name="Shi Y."/>
            <person name="DeLong E.F."/>
        </authorList>
    </citation>
    <scope>NUCLEOTIDE SEQUENCE</scope>
</reference>
<dbReference type="PANTHER" id="PTHR32071:SF117">
    <property type="entry name" value="PTS-DEPENDENT DIHYDROXYACETONE KINASE OPERON REGULATORY PROTEIN-RELATED"/>
    <property type="match status" value="1"/>
</dbReference>
<dbReference type="Gene3D" id="1.10.8.60">
    <property type="match status" value="1"/>
</dbReference>
<dbReference type="Gene3D" id="3.40.50.300">
    <property type="entry name" value="P-loop containing nucleotide triphosphate hydrolases"/>
    <property type="match status" value="1"/>
</dbReference>
<dbReference type="InterPro" id="IPR002078">
    <property type="entry name" value="Sigma_54_int"/>
</dbReference>
<dbReference type="InterPro" id="IPR058031">
    <property type="entry name" value="AAA_lid_NorR"/>
</dbReference>
<name>E0XRX1_9GAMM</name>
<dbReference type="InterPro" id="IPR027417">
    <property type="entry name" value="P-loop_NTPase"/>
</dbReference>
<dbReference type="PANTHER" id="PTHR32071">
    <property type="entry name" value="TRANSCRIPTIONAL REGULATORY PROTEIN"/>
    <property type="match status" value="1"/>
</dbReference>
<evidence type="ECO:0000256" key="3">
    <source>
        <dbReference type="ARBA" id="ARBA00023125"/>
    </source>
</evidence>
<accession>E0XRX1</accession>
<sequence length="429" mass="48347">MAEILCITDNKDFLEVLTDRLEDFGIPVFGSTDHVIEGRPVNDILVIDYQVFLSAPKRIDFLGPVFVFSNKPSIKQAVECIRVGAREYFDISQDISELVSAVRDEMSLSTKEKISSYNIDEIVGTSYAISSLREQLTQVYDNRQPVLIYGEIGTGKSLAAKTIHANGEQFQEPFFSIDCSSASQDLLEAELFGGEARNQPGLLQINDGRTVYLKEISALDESAQALLRNYLKQENGHLAPRIIAGSSNALEPLVESTNFDSTLFLRLNENCISIASLREREDDPMLLACYLLKKSQRRLQKTGLKLSEDARTAIRQYEWPGNVNELENALDRATILTKSNSLIHPQQLAIGSYSNTKKDFSDSGQEVNESLESYFLSFVLDNQDSMTETQLAGKLGISRKSLWERRQRLNIPRTKTRKRGPRIERNIME</sequence>
<evidence type="ECO:0000313" key="5">
    <source>
        <dbReference type="EMBL" id="ADI17162.1"/>
    </source>
</evidence>
<dbReference type="PROSITE" id="PS50045">
    <property type="entry name" value="SIGMA54_INTERACT_4"/>
    <property type="match status" value="1"/>
</dbReference>
<dbReference type="CDD" id="cd00009">
    <property type="entry name" value="AAA"/>
    <property type="match status" value="1"/>
</dbReference>
<evidence type="ECO:0000256" key="2">
    <source>
        <dbReference type="ARBA" id="ARBA00022840"/>
    </source>
</evidence>
<protein>
    <submittedName>
        <fullName evidence="5">Response regulator containing chey-like receiver, AAA-type ATPase, and DNA-binding domains</fullName>
    </submittedName>
</protein>
<dbReference type="SUPFAM" id="SSF52172">
    <property type="entry name" value="CheY-like"/>
    <property type="match status" value="1"/>
</dbReference>
<dbReference type="GO" id="GO:0006355">
    <property type="term" value="P:regulation of DNA-templated transcription"/>
    <property type="evidence" value="ECO:0007669"/>
    <property type="project" value="InterPro"/>
</dbReference>
<dbReference type="InterPro" id="IPR011006">
    <property type="entry name" value="CheY-like_superfamily"/>
</dbReference>
<dbReference type="SUPFAM" id="SSF52540">
    <property type="entry name" value="P-loop containing nucleoside triphosphate hydrolases"/>
    <property type="match status" value="1"/>
</dbReference>
<dbReference type="Pfam" id="PF00158">
    <property type="entry name" value="Sigma54_activat"/>
    <property type="match status" value="1"/>
</dbReference>
<feature type="domain" description="Sigma-54 factor interaction" evidence="4">
    <location>
        <begin position="122"/>
        <end position="335"/>
    </location>
</feature>
<dbReference type="GO" id="GO:0003677">
    <property type="term" value="F:DNA binding"/>
    <property type="evidence" value="ECO:0007669"/>
    <property type="project" value="UniProtKB-KW"/>
</dbReference>
<dbReference type="EMBL" id="GU474855">
    <property type="protein sequence ID" value="ADI17162.1"/>
    <property type="molecule type" value="Genomic_DNA"/>
</dbReference>
<evidence type="ECO:0000259" key="4">
    <source>
        <dbReference type="PROSITE" id="PS50045"/>
    </source>
</evidence>
<dbReference type="InterPro" id="IPR003593">
    <property type="entry name" value="AAA+_ATPase"/>
</dbReference>
<keyword evidence="2" id="KW-0067">ATP-binding</keyword>
<dbReference type="SMART" id="SM00382">
    <property type="entry name" value="AAA"/>
    <property type="match status" value="1"/>
</dbReference>
<keyword evidence="3 5" id="KW-0238">DNA-binding</keyword>
<dbReference type="Pfam" id="PF25601">
    <property type="entry name" value="AAA_lid_14"/>
    <property type="match status" value="1"/>
</dbReference>
<keyword evidence="1" id="KW-0547">Nucleotide-binding</keyword>
<organism evidence="5">
    <name type="scientific">uncultured gamma proteobacterium HF0070_08D07</name>
    <dbReference type="NCBI Taxonomy" id="710983"/>
    <lineage>
        <taxon>Bacteria</taxon>
        <taxon>Pseudomonadati</taxon>
        <taxon>Pseudomonadota</taxon>
        <taxon>Gammaproteobacteria</taxon>
        <taxon>environmental samples</taxon>
    </lineage>
</organism>
<proteinExistence type="predicted"/>
<dbReference type="AlphaFoldDB" id="E0XRX1"/>